<evidence type="ECO:0000256" key="1">
    <source>
        <dbReference type="ARBA" id="ARBA00010646"/>
    </source>
</evidence>
<dbReference type="KEGG" id="slan:GV829_13000"/>
<gene>
    <name evidence="2" type="ORF">GV829_13000</name>
</gene>
<protein>
    <submittedName>
        <fullName evidence="2">Glycoside hydrolase</fullName>
    </submittedName>
</protein>
<dbReference type="Proteomes" id="UP000503018">
    <property type="component" value="Chromosome"/>
</dbReference>
<keyword evidence="2" id="KW-0378">Hydrolase</keyword>
<dbReference type="PANTHER" id="PTHR34135">
    <property type="entry name" value="LYSOZYME"/>
    <property type="match status" value="1"/>
</dbReference>
<proteinExistence type="inferred from homology"/>
<organism evidence="2 3">
    <name type="scientific">Sphingomonas lacunae</name>
    <dbReference type="NCBI Taxonomy" id="2698828"/>
    <lineage>
        <taxon>Bacteria</taxon>
        <taxon>Pseudomonadati</taxon>
        <taxon>Pseudomonadota</taxon>
        <taxon>Alphaproteobacteria</taxon>
        <taxon>Sphingomonadales</taxon>
        <taxon>Sphingomonadaceae</taxon>
        <taxon>Sphingomonas</taxon>
    </lineage>
</organism>
<dbReference type="GO" id="GO:0016052">
    <property type="term" value="P:carbohydrate catabolic process"/>
    <property type="evidence" value="ECO:0007669"/>
    <property type="project" value="TreeGrafter"/>
</dbReference>
<dbReference type="Gene3D" id="3.20.20.80">
    <property type="entry name" value="Glycosidases"/>
    <property type="match status" value="1"/>
</dbReference>
<dbReference type="AlphaFoldDB" id="A0A6M4AY02"/>
<sequence length="244" mass="26564">MSAAISPVRRWMIRLVLLMLLAGAVVIGWKVWANGWRPDRSEWPMQGVAIGPENAPVSWPSLASQGANFAYIDATDGTGRANSAFTREQAAARASGFRVGAIHHFGLCTLASQQADGFVRLVPRDRDALPTAIILDLDEACPRKPTRALLLTELSTFLNQLETHMGKAAIIAPDRAFESEYSVSEAINRPLWLRSNRAEPATEGPDWIIWQANDTLKVAGSTGPTRWLVLNEGRHVAGDAGEGE</sequence>
<evidence type="ECO:0000313" key="3">
    <source>
        <dbReference type="Proteomes" id="UP000503018"/>
    </source>
</evidence>
<dbReference type="GO" id="GO:0003796">
    <property type="term" value="F:lysozyme activity"/>
    <property type="evidence" value="ECO:0007669"/>
    <property type="project" value="InterPro"/>
</dbReference>
<dbReference type="PANTHER" id="PTHR34135:SF2">
    <property type="entry name" value="LYSOZYME"/>
    <property type="match status" value="1"/>
</dbReference>
<dbReference type="GO" id="GO:0009253">
    <property type="term" value="P:peptidoglycan catabolic process"/>
    <property type="evidence" value="ECO:0007669"/>
    <property type="project" value="InterPro"/>
</dbReference>
<keyword evidence="3" id="KW-1185">Reference proteome</keyword>
<dbReference type="GO" id="GO:0016998">
    <property type="term" value="P:cell wall macromolecule catabolic process"/>
    <property type="evidence" value="ECO:0007669"/>
    <property type="project" value="InterPro"/>
</dbReference>
<dbReference type="InterPro" id="IPR002053">
    <property type="entry name" value="Glyco_hydro_25"/>
</dbReference>
<name>A0A6M4AY02_9SPHN</name>
<dbReference type="EMBL" id="CP053015">
    <property type="protein sequence ID" value="QJQ33240.1"/>
    <property type="molecule type" value="Genomic_DNA"/>
</dbReference>
<comment type="similarity">
    <text evidence="1">Belongs to the glycosyl hydrolase 25 family.</text>
</comment>
<dbReference type="PROSITE" id="PS51904">
    <property type="entry name" value="GLYCOSYL_HYDROL_F25_2"/>
    <property type="match status" value="1"/>
</dbReference>
<evidence type="ECO:0000313" key="2">
    <source>
        <dbReference type="EMBL" id="QJQ33240.1"/>
    </source>
</evidence>
<dbReference type="RefSeq" id="WP_169947300.1">
    <property type="nucleotide sequence ID" value="NZ_CP053015.1"/>
</dbReference>
<accession>A0A6M4AY02</accession>
<dbReference type="Pfam" id="PF01183">
    <property type="entry name" value="Glyco_hydro_25"/>
    <property type="match status" value="1"/>
</dbReference>
<dbReference type="SUPFAM" id="SSF51445">
    <property type="entry name" value="(Trans)glycosidases"/>
    <property type="match status" value="1"/>
</dbReference>
<reference evidence="2 3" key="1">
    <citation type="submission" date="2020-01" db="EMBL/GenBank/DDBJ databases">
        <title>Sphingomonas sp. strain CSW-10.</title>
        <authorList>
            <person name="Chen W.-M."/>
        </authorList>
    </citation>
    <scope>NUCLEOTIDE SEQUENCE [LARGE SCALE GENOMIC DNA]</scope>
    <source>
        <strain evidence="2 3">CSW-10</strain>
    </source>
</reference>
<dbReference type="InterPro" id="IPR017853">
    <property type="entry name" value="GH"/>
</dbReference>